<reference evidence="2" key="1">
    <citation type="submission" date="2022-10" db="EMBL/GenBank/DDBJ databases">
        <title>Comparative genomics and taxonomic characterization of three novel marine species of genus Reichenbachiella exhibiting antioxidant and polysaccharide degradation activities.</title>
        <authorList>
            <person name="Muhammad N."/>
            <person name="Lee Y.-J."/>
            <person name="Ko J."/>
            <person name="Kim S.-G."/>
        </authorList>
    </citation>
    <scope>NUCLEOTIDE SEQUENCE</scope>
    <source>
        <strain evidence="2">Wsw4-B4</strain>
    </source>
</reference>
<accession>A0ABY6D2W0</accession>
<protein>
    <recommendedName>
        <fullName evidence="4">3-keto-disaccharide hydrolase domain-containing protein</fullName>
    </recommendedName>
</protein>
<keyword evidence="3" id="KW-1185">Reference proteome</keyword>
<name>A0ABY6D2W0_9BACT</name>
<dbReference type="RefSeq" id="WP_263051136.1">
    <property type="nucleotide sequence ID" value="NZ_CP106735.1"/>
</dbReference>
<evidence type="ECO:0000313" key="3">
    <source>
        <dbReference type="Proteomes" id="UP001062165"/>
    </source>
</evidence>
<dbReference type="Proteomes" id="UP001062165">
    <property type="component" value="Chromosome"/>
</dbReference>
<proteinExistence type="predicted"/>
<feature type="chain" id="PRO_5045858221" description="3-keto-disaccharide hydrolase domain-containing protein" evidence="1">
    <location>
        <begin position="26"/>
        <end position="227"/>
    </location>
</feature>
<feature type="signal peptide" evidence="1">
    <location>
        <begin position="1"/>
        <end position="25"/>
    </location>
</feature>
<dbReference type="Gene3D" id="2.60.120.200">
    <property type="match status" value="1"/>
</dbReference>
<dbReference type="EMBL" id="CP106735">
    <property type="protein sequence ID" value="UXX79393.1"/>
    <property type="molecule type" value="Genomic_DNA"/>
</dbReference>
<organism evidence="2 3">
    <name type="scientific">Reichenbachiella carrageenanivorans</name>
    <dbReference type="NCBI Taxonomy" id="2979869"/>
    <lineage>
        <taxon>Bacteria</taxon>
        <taxon>Pseudomonadati</taxon>
        <taxon>Bacteroidota</taxon>
        <taxon>Cytophagia</taxon>
        <taxon>Cytophagales</taxon>
        <taxon>Reichenbachiellaceae</taxon>
        <taxon>Reichenbachiella</taxon>
    </lineage>
</organism>
<sequence length="227" mass="24748">MKQRSKRKVSAIVMLLCISTGQLYGQAKEYSISPTELNTWALWGQGAIATWGNQTSLQEADETKGILLVSPNIYGNDVILRYKTMALTPATVMVTLLAVSDPGDASALTIPNDYDGGINLITEETENYFFAFKNAPHNNTPFVQKSPNSTGALIAASENKMIAGVYYDIEIGKKKGKLWLKIDNELIFETEDKTPLAAGHIALRLRGTAGFKAGCLIKDMVIVGESR</sequence>
<keyword evidence="1" id="KW-0732">Signal</keyword>
<evidence type="ECO:0000313" key="2">
    <source>
        <dbReference type="EMBL" id="UXX79393.1"/>
    </source>
</evidence>
<evidence type="ECO:0008006" key="4">
    <source>
        <dbReference type="Google" id="ProtNLM"/>
    </source>
</evidence>
<evidence type="ECO:0000256" key="1">
    <source>
        <dbReference type="SAM" id="SignalP"/>
    </source>
</evidence>
<gene>
    <name evidence="2" type="ORF">N7E81_18740</name>
</gene>